<dbReference type="STRING" id="5098.A0A507R3J0"/>
<feature type="signal peptide" evidence="2">
    <location>
        <begin position="1"/>
        <end position="21"/>
    </location>
</feature>
<evidence type="ECO:0000256" key="2">
    <source>
        <dbReference type="SAM" id="SignalP"/>
    </source>
</evidence>
<keyword evidence="2" id="KW-0732">Signal</keyword>
<evidence type="ECO:0000313" key="4">
    <source>
        <dbReference type="Proteomes" id="UP000319663"/>
    </source>
</evidence>
<proteinExistence type="predicted"/>
<feature type="chain" id="PRO_5021460750" description="Extracellular membrane protein CFEM domain-containing protein" evidence="2">
    <location>
        <begin position="22"/>
        <end position="184"/>
    </location>
</feature>
<dbReference type="OrthoDB" id="4776947at2759"/>
<feature type="compositionally biased region" description="Polar residues" evidence="1">
    <location>
        <begin position="145"/>
        <end position="160"/>
    </location>
</feature>
<keyword evidence="4" id="KW-1185">Reference proteome</keyword>
<accession>A0A507R3J0</accession>
<gene>
    <name evidence="3" type="ORF">MPDQ_002001</name>
</gene>
<feature type="region of interest" description="Disordered" evidence="1">
    <location>
        <begin position="139"/>
        <end position="160"/>
    </location>
</feature>
<evidence type="ECO:0008006" key="5">
    <source>
        <dbReference type="Google" id="ProtNLM"/>
    </source>
</evidence>
<name>A0A507R3J0_MONPU</name>
<dbReference type="AlphaFoldDB" id="A0A507R3J0"/>
<dbReference type="EMBL" id="VIFY01000016">
    <property type="protein sequence ID" value="TQB75701.1"/>
    <property type="molecule type" value="Genomic_DNA"/>
</dbReference>
<feature type="compositionally biased region" description="Low complexity" evidence="1">
    <location>
        <begin position="85"/>
        <end position="113"/>
    </location>
</feature>
<dbReference type="Proteomes" id="UP000319663">
    <property type="component" value="Unassembled WGS sequence"/>
</dbReference>
<evidence type="ECO:0000256" key="1">
    <source>
        <dbReference type="SAM" id="MobiDB-lite"/>
    </source>
</evidence>
<feature type="region of interest" description="Disordered" evidence="1">
    <location>
        <begin position="85"/>
        <end position="114"/>
    </location>
</feature>
<evidence type="ECO:0000313" key="3">
    <source>
        <dbReference type="EMBL" id="TQB75701.1"/>
    </source>
</evidence>
<protein>
    <recommendedName>
        <fullName evidence="5">Extracellular membrane protein CFEM domain-containing protein</fullName>
    </recommendedName>
</protein>
<sequence>MLFSKSAVVFSLLALTRVAVGALPPACLLDVVGGQPSPSDLNTICGSNASKIQSQISSTCKGNAQAALSAFSSTCSSAGHKIVTHSSTTSGAETSTTGTHGTPTSGPTSATPAISGSIVPSSSGFVTAVATPSPSGYPSGIPVATPSQTPSSAFPLSNGASSPNKQMSAAAFAAVVFVGFAATL</sequence>
<organism evidence="3 4">
    <name type="scientific">Monascus purpureus</name>
    <name type="common">Red mold</name>
    <name type="synonym">Monascus anka</name>
    <dbReference type="NCBI Taxonomy" id="5098"/>
    <lineage>
        <taxon>Eukaryota</taxon>
        <taxon>Fungi</taxon>
        <taxon>Dikarya</taxon>
        <taxon>Ascomycota</taxon>
        <taxon>Pezizomycotina</taxon>
        <taxon>Eurotiomycetes</taxon>
        <taxon>Eurotiomycetidae</taxon>
        <taxon>Eurotiales</taxon>
        <taxon>Aspergillaceae</taxon>
        <taxon>Monascus</taxon>
    </lineage>
</organism>
<comment type="caution">
    <text evidence="3">The sequence shown here is derived from an EMBL/GenBank/DDBJ whole genome shotgun (WGS) entry which is preliminary data.</text>
</comment>
<reference evidence="3 4" key="1">
    <citation type="submission" date="2019-06" db="EMBL/GenBank/DDBJ databases">
        <title>Wine fermentation using esterase from Monascus purpureus.</title>
        <authorList>
            <person name="Geng C."/>
            <person name="Zhang Y."/>
        </authorList>
    </citation>
    <scope>NUCLEOTIDE SEQUENCE [LARGE SCALE GENOMIC DNA]</scope>
    <source>
        <strain evidence="3">HQ1</strain>
    </source>
</reference>